<dbReference type="EMBL" id="JAPQKP010000003">
    <property type="protein sequence ID" value="KAJ5199561.1"/>
    <property type="molecule type" value="Genomic_DNA"/>
</dbReference>
<keyword evidence="1" id="KW-0732">Signal</keyword>
<feature type="signal peptide" evidence="1">
    <location>
        <begin position="1"/>
        <end position="21"/>
    </location>
</feature>
<dbReference type="Proteomes" id="UP001150879">
    <property type="component" value="Unassembled WGS sequence"/>
</dbReference>
<feature type="chain" id="PRO_5040736149" evidence="1">
    <location>
        <begin position="22"/>
        <end position="72"/>
    </location>
</feature>
<reference evidence="2" key="1">
    <citation type="submission" date="2022-11" db="EMBL/GenBank/DDBJ databases">
        <authorList>
            <person name="Petersen C."/>
        </authorList>
    </citation>
    <scope>NUCLEOTIDE SEQUENCE</scope>
    <source>
        <strain evidence="2">IBT 16849</strain>
    </source>
</reference>
<evidence type="ECO:0000256" key="1">
    <source>
        <dbReference type="SAM" id="SignalP"/>
    </source>
</evidence>
<organism evidence="2 3">
    <name type="scientific">Penicillium cf. griseofulvum</name>
    <dbReference type="NCBI Taxonomy" id="2972120"/>
    <lineage>
        <taxon>Eukaryota</taxon>
        <taxon>Fungi</taxon>
        <taxon>Dikarya</taxon>
        <taxon>Ascomycota</taxon>
        <taxon>Pezizomycotina</taxon>
        <taxon>Eurotiomycetes</taxon>
        <taxon>Eurotiomycetidae</taxon>
        <taxon>Eurotiales</taxon>
        <taxon>Aspergillaceae</taxon>
        <taxon>Penicillium</taxon>
    </lineage>
</organism>
<comment type="caution">
    <text evidence="2">The sequence shown here is derived from an EMBL/GenBank/DDBJ whole genome shotgun (WGS) entry which is preliminary data.</text>
</comment>
<sequence length="72" mass="8107">MGGYIVLFLVLYCLLADLVKGFSVRLDNDSMSVTVMLDSRLDPENAFSLIGFCLERSNYRPIDTTERTINAI</sequence>
<keyword evidence="3" id="KW-1185">Reference proteome</keyword>
<evidence type="ECO:0000313" key="3">
    <source>
        <dbReference type="Proteomes" id="UP001150879"/>
    </source>
</evidence>
<dbReference type="AlphaFoldDB" id="A0A9W9JTG1"/>
<protein>
    <submittedName>
        <fullName evidence="2">Uncharacterized protein</fullName>
    </submittedName>
</protein>
<gene>
    <name evidence="2" type="ORF">N7472_004765</name>
</gene>
<name>A0A9W9JTG1_9EURO</name>
<accession>A0A9W9JTG1</accession>
<evidence type="ECO:0000313" key="2">
    <source>
        <dbReference type="EMBL" id="KAJ5199561.1"/>
    </source>
</evidence>
<proteinExistence type="predicted"/>
<reference evidence="2" key="2">
    <citation type="journal article" date="2023" name="IMA Fungus">
        <title>Comparative genomic study of the Penicillium genus elucidates a diverse pangenome and 15 lateral gene transfer events.</title>
        <authorList>
            <person name="Petersen C."/>
            <person name="Sorensen T."/>
            <person name="Nielsen M.R."/>
            <person name="Sondergaard T.E."/>
            <person name="Sorensen J.L."/>
            <person name="Fitzpatrick D.A."/>
            <person name="Frisvad J.C."/>
            <person name="Nielsen K.L."/>
        </authorList>
    </citation>
    <scope>NUCLEOTIDE SEQUENCE</scope>
    <source>
        <strain evidence="2">IBT 16849</strain>
    </source>
</reference>